<keyword evidence="1" id="KW-0808">Transferase</keyword>
<keyword evidence="2" id="KW-1185">Reference proteome</keyword>
<sequence>MANQHRYIVSREQVMEKLEGKEPVVLADCRFQLGQSHSGQEAYAAGHLPGAVYFDLEEELSGPVGEYGGRHPMPDLGVLVLKLGERGIDRETTVIAYDDQGGAMAARFWWLLRFLGHEKVYLLDGGYSGWVEAGLPVSTEPAAAAEPKVFGARVQNRMLVVMEDVRERLEWPGTVLIDSREPKRYRGEEEAIDKKAGHIPGAQNRFWKDNLGTDGLWLSPEELKDRFDGIYPDQEIIVYCGSGVTACPNLLALAEAGREDAKLYLGSWSDWISHGENPVATGEE</sequence>
<evidence type="ECO:0000313" key="2">
    <source>
        <dbReference type="Proteomes" id="UP001631969"/>
    </source>
</evidence>
<gene>
    <name evidence="1" type="ORF">ACI1P1_16955</name>
</gene>
<proteinExistence type="predicted"/>
<accession>A0ACC7NZ05</accession>
<organism evidence="1 2">
    <name type="scientific">Paenibacillus mesotrionivorans</name>
    <dbReference type="NCBI Taxonomy" id="3160968"/>
    <lineage>
        <taxon>Bacteria</taxon>
        <taxon>Bacillati</taxon>
        <taxon>Bacillota</taxon>
        <taxon>Bacilli</taxon>
        <taxon>Bacillales</taxon>
        <taxon>Paenibacillaceae</taxon>
        <taxon>Paenibacillus</taxon>
    </lineage>
</organism>
<dbReference type="EC" id="2.8.1.-" evidence="1"/>
<protein>
    <submittedName>
        <fullName evidence="1">Sulfurtransferase</fullName>
        <ecNumber evidence="1">2.8.1.-</ecNumber>
    </submittedName>
</protein>
<dbReference type="EMBL" id="JBJURJ010000011">
    <property type="protein sequence ID" value="MFM9329988.1"/>
    <property type="molecule type" value="Genomic_DNA"/>
</dbReference>
<reference evidence="1" key="1">
    <citation type="submission" date="2024-12" db="EMBL/GenBank/DDBJ databases">
        <authorList>
            <person name="Wu N."/>
        </authorList>
    </citation>
    <scope>NUCLEOTIDE SEQUENCE</scope>
    <source>
        <strain evidence="1">P15</strain>
    </source>
</reference>
<evidence type="ECO:0000313" key="1">
    <source>
        <dbReference type="EMBL" id="MFM9329988.1"/>
    </source>
</evidence>
<name>A0ACC7NZ05_9BACL</name>
<dbReference type="Proteomes" id="UP001631969">
    <property type="component" value="Unassembled WGS sequence"/>
</dbReference>
<comment type="caution">
    <text evidence="1">The sequence shown here is derived from an EMBL/GenBank/DDBJ whole genome shotgun (WGS) entry which is preliminary data.</text>
</comment>